<sequence>MTEKLNPTDLRSFINKDGRFKRAEALLNNHWESLILNDTWGMMLITLADITFAKKLSAANLVTTTVDLTTFAGVQAFILSNQTRLSPNVVNALKEPFL</sequence>
<organism evidence="1 2">
    <name type="scientific">Leuconostoc kimchii</name>
    <dbReference type="NCBI Taxonomy" id="136609"/>
    <lineage>
        <taxon>Bacteria</taxon>
        <taxon>Bacillati</taxon>
        <taxon>Bacillota</taxon>
        <taxon>Bacilli</taxon>
        <taxon>Lactobacillales</taxon>
        <taxon>Lactobacillaceae</taxon>
        <taxon>Leuconostoc</taxon>
    </lineage>
</organism>
<accession>A0ABX5SI53</accession>
<dbReference type="Proteomes" id="UP000295756">
    <property type="component" value="Chromosome"/>
</dbReference>
<evidence type="ECO:0000313" key="1">
    <source>
        <dbReference type="EMBL" id="QBR47022.1"/>
    </source>
</evidence>
<name>A0ABX5SI53_9LACO</name>
<protein>
    <submittedName>
        <fullName evidence="1">Uncharacterized protein</fullName>
    </submittedName>
</protein>
<dbReference type="RefSeq" id="WP_013103153.1">
    <property type="nucleotide sequence ID" value="NZ_CP037939.1"/>
</dbReference>
<evidence type="ECO:0000313" key="2">
    <source>
        <dbReference type="Proteomes" id="UP000295756"/>
    </source>
</evidence>
<keyword evidence="2" id="KW-1185">Reference proteome</keyword>
<proteinExistence type="predicted"/>
<reference evidence="1 2" key="1">
    <citation type="submission" date="2019-03" db="EMBL/GenBank/DDBJ databases">
        <title>Complete Genome Sequence of Leuconostoc kimchii strain NKJ218 Isolated from Homemade Kimchi.</title>
        <authorList>
            <person name="Jung J.Y."/>
            <person name="Jin H.M."/>
            <person name="Jung J.-W."/>
            <person name="Lee S.-Y."/>
            <person name="Ryu B.-G."/>
            <person name="Han S.-S."/>
            <person name="Kang H.K."/>
            <person name="Choi H.W."/>
            <person name="Chung E.J."/>
            <person name="Choi K.-M."/>
        </authorList>
    </citation>
    <scope>NUCLEOTIDE SEQUENCE [LARGE SCALE GENOMIC DNA]</scope>
    <source>
        <strain evidence="1 2">NKJ218</strain>
    </source>
</reference>
<dbReference type="EMBL" id="CP037939">
    <property type="protein sequence ID" value="QBR47022.1"/>
    <property type="molecule type" value="Genomic_DNA"/>
</dbReference>
<gene>
    <name evidence="1" type="ORF">EW139_02365</name>
</gene>